<dbReference type="Gene3D" id="1.10.606.10">
    <property type="entry name" value="Vanadium-containing Chloroperoxidase, domain 2"/>
    <property type="match status" value="2"/>
</dbReference>
<feature type="domain" description="DUF6851" evidence="2">
    <location>
        <begin position="90"/>
        <end position="232"/>
    </location>
</feature>
<dbReference type="InterPro" id="IPR055161">
    <property type="entry name" value="NapH1-like_2nd"/>
</dbReference>
<evidence type="ECO:0000259" key="3">
    <source>
        <dbReference type="Pfam" id="PF22778"/>
    </source>
</evidence>
<dbReference type="InterPro" id="IPR052559">
    <property type="entry name" value="V-haloperoxidase"/>
</dbReference>
<feature type="signal peptide" evidence="1">
    <location>
        <begin position="1"/>
        <end position="23"/>
    </location>
</feature>
<dbReference type="InterPro" id="IPR036938">
    <property type="entry name" value="PAP2/HPO_sf"/>
</dbReference>
<protein>
    <recommendedName>
        <fullName evidence="6">Phosphatidic acid phosphatase type 2/haloperoxidase domain-containing protein</fullName>
    </recommendedName>
</protein>
<dbReference type="PANTHER" id="PTHR34599:SF2">
    <property type="entry name" value="TRAF-TYPE DOMAIN-CONTAINING PROTEIN"/>
    <property type="match status" value="1"/>
</dbReference>
<dbReference type="GO" id="GO:0004601">
    <property type="term" value="F:peroxidase activity"/>
    <property type="evidence" value="ECO:0007669"/>
    <property type="project" value="InterPro"/>
</dbReference>
<accession>A0A383V975</accession>
<feature type="domain" description="Vanadium-dependent haloperoxidase NapH1-like second helical-bundle" evidence="3">
    <location>
        <begin position="348"/>
        <end position="430"/>
    </location>
</feature>
<evidence type="ECO:0000313" key="4">
    <source>
        <dbReference type="EMBL" id="SZX61503.1"/>
    </source>
</evidence>
<gene>
    <name evidence="4" type="ORF">BQ4739_LOCUS2018</name>
</gene>
<feature type="chain" id="PRO_5016681942" description="Phosphatidic acid phosphatase type 2/haloperoxidase domain-containing protein" evidence="1">
    <location>
        <begin position="24"/>
        <end position="609"/>
    </location>
</feature>
<evidence type="ECO:0000259" key="2">
    <source>
        <dbReference type="Pfam" id="PF21167"/>
    </source>
</evidence>
<dbReference type="InterPro" id="IPR016119">
    <property type="entry name" value="Br/Cl_peroxidase_C"/>
</dbReference>
<dbReference type="PANTHER" id="PTHR34599">
    <property type="entry name" value="PEROXIDASE-RELATED"/>
    <property type="match status" value="1"/>
</dbReference>
<dbReference type="SUPFAM" id="SSF48317">
    <property type="entry name" value="Acid phosphatase/Vanadium-dependent haloperoxidase"/>
    <property type="match status" value="2"/>
</dbReference>
<reference evidence="4 5" key="1">
    <citation type="submission" date="2016-10" db="EMBL/GenBank/DDBJ databases">
        <authorList>
            <person name="Cai Z."/>
        </authorList>
    </citation>
    <scope>NUCLEOTIDE SEQUENCE [LARGE SCALE GENOMIC DNA]</scope>
</reference>
<feature type="domain" description="Vanadium-dependent haloperoxidase NapH1-like second helical-bundle" evidence="3">
    <location>
        <begin position="483"/>
        <end position="576"/>
    </location>
</feature>
<dbReference type="Proteomes" id="UP000256970">
    <property type="component" value="Unassembled WGS sequence"/>
</dbReference>
<dbReference type="AlphaFoldDB" id="A0A383V975"/>
<evidence type="ECO:0000256" key="1">
    <source>
        <dbReference type="SAM" id="SignalP"/>
    </source>
</evidence>
<evidence type="ECO:0008006" key="6">
    <source>
        <dbReference type="Google" id="ProtNLM"/>
    </source>
</evidence>
<sequence length="609" mass="65437">MSGCRGAQAVLVALAVLAYGSSAANAIANVAQSAVGRPPSKGCDPWDPLKPTTRSLDDPPPLVMLHMLTSHVVPAERALETPVQFSFVYLMHSSWWDALAPFNDTAKTILPAATLPRQPPAARTNSNMNTVWMFTLLRLCEWFLPAAVPGVRSFMVKFTLDPNFTAKDTRNMPGMGNYVADVWIKHALQDGLNLDGSAEHAFNRANYSDYGPDLFIPSNDAFTLRNPTKWQPLLETNELGYFFIQHHITPQIRHAKGFSLGPDGGAAYTVASMYPEEGGSPSQATLNLMKNQTDEVLAASAALTDTQKMRAEWFDDKLISLAPVAFWLAIVNRWDTHTLLGATLAMNCVYDATIVSWREKLRHNAVRPVSLVRHFYGNTTVKAYAGRSAGTQDIKGSQWNSYIRTMPHAEYPSGISSVCAACGEFMQRFLISFNKIEIKSINHSAAAAAAAAATAAAATAAAAAAAAALLPCRLLLLLRCYLAEYPSGTSGVCAAYGEFMRRFLNSNSFQPPINVLLKKGCSRREPGLAPAQDIPMVLSSIDEMVQMCGLSRLHAGVHFKPSITAGAALGKPIGEKCFARYREVAGVGDGLAKGAAGEVGGGAKPGVAG</sequence>
<dbReference type="Pfam" id="PF21167">
    <property type="entry name" value="DUF6851"/>
    <property type="match status" value="1"/>
</dbReference>
<organism evidence="4 5">
    <name type="scientific">Tetradesmus obliquus</name>
    <name type="common">Green alga</name>
    <name type="synonym">Acutodesmus obliquus</name>
    <dbReference type="NCBI Taxonomy" id="3088"/>
    <lineage>
        <taxon>Eukaryota</taxon>
        <taxon>Viridiplantae</taxon>
        <taxon>Chlorophyta</taxon>
        <taxon>core chlorophytes</taxon>
        <taxon>Chlorophyceae</taxon>
        <taxon>CS clade</taxon>
        <taxon>Sphaeropleales</taxon>
        <taxon>Scenedesmaceae</taxon>
        <taxon>Tetradesmus</taxon>
    </lineage>
</organism>
<dbReference type="Pfam" id="PF22778">
    <property type="entry name" value="VCPO_2nd"/>
    <property type="match status" value="2"/>
</dbReference>
<name>A0A383V975_TETOB</name>
<evidence type="ECO:0000313" key="5">
    <source>
        <dbReference type="Proteomes" id="UP000256970"/>
    </source>
</evidence>
<proteinExistence type="predicted"/>
<dbReference type="EMBL" id="FNXT01000150">
    <property type="protein sequence ID" value="SZX61503.1"/>
    <property type="molecule type" value="Genomic_DNA"/>
</dbReference>
<keyword evidence="5" id="KW-1185">Reference proteome</keyword>
<keyword evidence="1" id="KW-0732">Signal</keyword>
<dbReference type="InterPro" id="IPR049283">
    <property type="entry name" value="DUF6851"/>
</dbReference>